<evidence type="ECO:0000256" key="1">
    <source>
        <dbReference type="ARBA" id="ARBA00022468"/>
    </source>
</evidence>
<dbReference type="PANTHER" id="PTHR46419">
    <property type="entry name" value="ADP-RIBOSYLATION FACTOR GTPASE-ACTIVATING PROTEIN AGD5"/>
    <property type="match status" value="1"/>
</dbReference>
<evidence type="ECO:0000256" key="3">
    <source>
        <dbReference type="ARBA" id="ARBA00022771"/>
    </source>
</evidence>
<dbReference type="Gene3D" id="1.10.220.150">
    <property type="entry name" value="Arf GTPase activating protein"/>
    <property type="match status" value="1"/>
</dbReference>
<proteinExistence type="predicted"/>
<dbReference type="InterPro" id="IPR038508">
    <property type="entry name" value="ArfGAP_dom_sf"/>
</dbReference>
<accession>A0AAN9NGS5</accession>
<dbReference type="FunFam" id="1.10.220.150:FF:000009">
    <property type="entry name" value="stromal membrane-associated protein 1 isoform X1"/>
    <property type="match status" value="1"/>
</dbReference>
<dbReference type="AlphaFoldDB" id="A0AAN9NGS5"/>
<evidence type="ECO:0000256" key="2">
    <source>
        <dbReference type="ARBA" id="ARBA00022723"/>
    </source>
</evidence>
<dbReference type="InterPro" id="IPR044520">
    <property type="entry name" value="ARF_GAP_AGD5/15"/>
</dbReference>
<comment type="caution">
    <text evidence="7">The sequence shown here is derived from an EMBL/GenBank/DDBJ whole genome shotgun (WGS) entry which is preliminary data.</text>
</comment>
<feature type="domain" description="Arf-GAP" evidence="6">
    <location>
        <begin position="20"/>
        <end position="136"/>
    </location>
</feature>
<dbReference type="SUPFAM" id="SSF57863">
    <property type="entry name" value="ArfGap/RecO-like zinc finger"/>
    <property type="match status" value="1"/>
</dbReference>
<dbReference type="GO" id="GO:0008270">
    <property type="term" value="F:zinc ion binding"/>
    <property type="evidence" value="ECO:0007669"/>
    <property type="project" value="UniProtKB-KW"/>
</dbReference>
<evidence type="ECO:0000313" key="8">
    <source>
        <dbReference type="Proteomes" id="UP001374584"/>
    </source>
</evidence>
<dbReference type="EMBL" id="JAYMYR010000004">
    <property type="protein sequence ID" value="KAK7370149.1"/>
    <property type="molecule type" value="Genomic_DNA"/>
</dbReference>
<keyword evidence="1" id="KW-0343">GTPase activation</keyword>
<dbReference type="InterPro" id="IPR001164">
    <property type="entry name" value="ArfGAP_dom"/>
</dbReference>
<dbReference type="PANTHER" id="PTHR46419:SF3">
    <property type="entry name" value="ADP-RIBOSYLATION FACTOR GTPASE-ACTIVATING PROTEIN AGD15-RELATED"/>
    <property type="match status" value="1"/>
</dbReference>
<evidence type="ECO:0000313" key="7">
    <source>
        <dbReference type="EMBL" id="KAK7370149.1"/>
    </source>
</evidence>
<sequence length="260" mass="29557">MNMNMNGKASVSKELNAKHAKILEGLLKLPDNRECADCRNRAPRWASVNLGIFICMQCSGIHRSLGVHISKVRSTTLDTWLPEQVSFMQFMGNVKSNKHWEAEMPPNFDRSKLAMEKFIRIKYVEKIWVSKDEMQSTSNGGARKGILKNNRRLSLEETILANHVSEIVPPITRARGVFIDTQKKNSPPFKRPSSSVDFDKSTKSIGTGDIFNLLCIYDDNQNFSTVPPSSWATFDCLLEYNVLNGHFGVEMAHRMVWFTL</sequence>
<name>A0AAN9NGS5_PHACN</name>
<evidence type="ECO:0000256" key="5">
    <source>
        <dbReference type="PROSITE-ProRule" id="PRU00288"/>
    </source>
</evidence>
<dbReference type="PRINTS" id="PR00405">
    <property type="entry name" value="REVINTRACTNG"/>
</dbReference>
<dbReference type="Pfam" id="PF01412">
    <property type="entry name" value="ArfGap"/>
    <property type="match status" value="1"/>
</dbReference>
<keyword evidence="3 5" id="KW-0863">Zinc-finger</keyword>
<evidence type="ECO:0000256" key="4">
    <source>
        <dbReference type="ARBA" id="ARBA00022833"/>
    </source>
</evidence>
<keyword evidence="4" id="KW-0862">Zinc</keyword>
<dbReference type="InterPro" id="IPR037278">
    <property type="entry name" value="ARFGAP/RecO"/>
</dbReference>
<reference evidence="7 8" key="1">
    <citation type="submission" date="2024-01" db="EMBL/GenBank/DDBJ databases">
        <title>The genomes of 5 underutilized Papilionoideae crops provide insights into root nodulation and disease resistanc.</title>
        <authorList>
            <person name="Jiang F."/>
        </authorList>
    </citation>
    <scope>NUCLEOTIDE SEQUENCE [LARGE SCALE GENOMIC DNA]</scope>
    <source>
        <strain evidence="7">JINMINGXINNONG_FW02</strain>
        <tissue evidence="7">Leaves</tissue>
    </source>
</reference>
<organism evidence="7 8">
    <name type="scientific">Phaseolus coccineus</name>
    <name type="common">Scarlet runner bean</name>
    <name type="synonym">Phaseolus multiflorus</name>
    <dbReference type="NCBI Taxonomy" id="3886"/>
    <lineage>
        <taxon>Eukaryota</taxon>
        <taxon>Viridiplantae</taxon>
        <taxon>Streptophyta</taxon>
        <taxon>Embryophyta</taxon>
        <taxon>Tracheophyta</taxon>
        <taxon>Spermatophyta</taxon>
        <taxon>Magnoliopsida</taxon>
        <taxon>eudicotyledons</taxon>
        <taxon>Gunneridae</taxon>
        <taxon>Pentapetalae</taxon>
        <taxon>rosids</taxon>
        <taxon>fabids</taxon>
        <taxon>Fabales</taxon>
        <taxon>Fabaceae</taxon>
        <taxon>Papilionoideae</taxon>
        <taxon>50 kb inversion clade</taxon>
        <taxon>NPAAA clade</taxon>
        <taxon>indigoferoid/millettioid clade</taxon>
        <taxon>Phaseoleae</taxon>
        <taxon>Phaseolus</taxon>
    </lineage>
</organism>
<gene>
    <name evidence="7" type="ORF">VNO80_12206</name>
</gene>
<keyword evidence="2" id="KW-0479">Metal-binding</keyword>
<dbReference type="GO" id="GO:0005096">
    <property type="term" value="F:GTPase activator activity"/>
    <property type="evidence" value="ECO:0007669"/>
    <property type="project" value="UniProtKB-KW"/>
</dbReference>
<dbReference type="CDD" id="cd08204">
    <property type="entry name" value="ArfGap"/>
    <property type="match status" value="1"/>
</dbReference>
<keyword evidence="8" id="KW-1185">Reference proteome</keyword>
<dbReference type="PROSITE" id="PS50115">
    <property type="entry name" value="ARFGAP"/>
    <property type="match status" value="1"/>
</dbReference>
<dbReference type="Proteomes" id="UP001374584">
    <property type="component" value="Unassembled WGS sequence"/>
</dbReference>
<protein>
    <recommendedName>
        <fullName evidence="6">Arf-GAP domain-containing protein</fullName>
    </recommendedName>
</protein>
<evidence type="ECO:0000259" key="6">
    <source>
        <dbReference type="PROSITE" id="PS50115"/>
    </source>
</evidence>
<dbReference type="SMART" id="SM00105">
    <property type="entry name" value="ArfGap"/>
    <property type="match status" value="1"/>
</dbReference>